<keyword evidence="4" id="KW-1185">Reference proteome</keyword>
<sequence>MKLFNRFLFLPAVLFFFINTAAQTDNSIIKNALLIANHSKRKIENCEQLLVVYNYQPESYSAFLVALERKEGSWVVKYNSVEVGVGKNGFAPSQKKIEGDGKSPTGIFRLGKIFTYEKKLNTLLEYQQITKEDKWIDDPNSDDYNKYIRGSTNAKSYENLLLNNDAYKYCIVIEYNMNPVIKGKGSAIFFHLGVKKPYFTAGCVAINEENMKLIVNWLDPKLNPTIIMGNYNVLKRGL</sequence>
<evidence type="ECO:0000313" key="3">
    <source>
        <dbReference type="EMBL" id="MFE3847673.1"/>
    </source>
</evidence>
<evidence type="ECO:0000313" key="4">
    <source>
        <dbReference type="Proteomes" id="UP001600039"/>
    </source>
</evidence>
<protein>
    <submittedName>
        <fullName evidence="3">L,D-transpeptidase</fullName>
    </submittedName>
</protein>
<feature type="signal peptide" evidence="1">
    <location>
        <begin position="1"/>
        <end position="21"/>
    </location>
</feature>
<comment type="caution">
    <text evidence="3">The sequence shown here is derived from an EMBL/GenBank/DDBJ whole genome shotgun (WGS) entry which is preliminary data.</text>
</comment>
<dbReference type="RefSeq" id="WP_379857477.1">
    <property type="nucleotide sequence ID" value="NZ_JBHZQA010000003.1"/>
</dbReference>
<name>A0ABW6HLX4_9FLAO</name>
<proteinExistence type="predicted"/>
<dbReference type="Pfam" id="PF03734">
    <property type="entry name" value="YkuD"/>
    <property type="match status" value="1"/>
</dbReference>
<evidence type="ECO:0000259" key="2">
    <source>
        <dbReference type="Pfam" id="PF03734"/>
    </source>
</evidence>
<dbReference type="PANTHER" id="PTHR38589:SF1">
    <property type="entry name" value="BLR0621 PROTEIN"/>
    <property type="match status" value="1"/>
</dbReference>
<dbReference type="PANTHER" id="PTHR38589">
    <property type="entry name" value="BLR0621 PROTEIN"/>
    <property type="match status" value="1"/>
</dbReference>
<dbReference type="CDD" id="cd16913">
    <property type="entry name" value="YkuD_like"/>
    <property type="match status" value="1"/>
</dbReference>
<keyword evidence="1" id="KW-0732">Signal</keyword>
<reference evidence="3 4" key="1">
    <citation type="submission" date="2024-06" db="EMBL/GenBank/DDBJ databases">
        <title>Flavobacterium spp. isolated from glacier.</title>
        <authorList>
            <person name="Han D."/>
        </authorList>
    </citation>
    <scope>NUCLEOTIDE SEQUENCE [LARGE SCALE GENOMIC DNA]</scope>
    <source>
        <strain evidence="3 4">LB3P45</strain>
    </source>
</reference>
<accession>A0ABW6HLX4</accession>
<dbReference type="EMBL" id="JBHZQA010000003">
    <property type="protein sequence ID" value="MFE3847673.1"/>
    <property type="molecule type" value="Genomic_DNA"/>
</dbReference>
<dbReference type="InterPro" id="IPR005490">
    <property type="entry name" value="LD_TPept_cat_dom"/>
</dbReference>
<feature type="chain" id="PRO_5047070408" evidence="1">
    <location>
        <begin position="22"/>
        <end position="238"/>
    </location>
</feature>
<evidence type="ECO:0000256" key="1">
    <source>
        <dbReference type="SAM" id="SignalP"/>
    </source>
</evidence>
<dbReference type="Proteomes" id="UP001600039">
    <property type="component" value="Unassembled WGS sequence"/>
</dbReference>
<gene>
    <name evidence="3" type="ORF">ACFX5D_06805</name>
</gene>
<feature type="domain" description="L,D-TPase catalytic" evidence="2">
    <location>
        <begin position="78"/>
        <end position="226"/>
    </location>
</feature>
<organism evidence="3 4">
    <name type="scientific">Flavobacterium fructosi</name>
    <dbReference type="NCBI Taxonomy" id="3230416"/>
    <lineage>
        <taxon>Bacteria</taxon>
        <taxon>Pseudomonadati</taxon>
        <taxon>Bacteroidota</taxon>
        <taxon>Flavobacteriia</taxon>
        <taxon>Flavobacteriales</taxon>
        <taxon>Flavobacteriaceae</taxon>
        <taxon>Flavobacterium</taxon>
    </lineage>
</organism>